<evidence type="ECO:0000313" key="5">
    <source>
        <dbReference type="EMBL" id="MCP2267961.1"/>
    </source>
</evidence>
<dbReference type="InterPro" id="IPR027805">
    <property type="entry name" value="Transposase_HTH_dom"/>
</dbReference>
<evidence type="ECO:0000256" key="1">
    <source>
        <dbReference type="ARBA" id="ARBA00001968"/>
    </source>
</evidence>
<keyword evidence="5" id="KW-0540">Nuclease</keyword>
<dbReference type="Proteomes" id="UP001205185">
    <property type="component" value="Unassembled WGS sequence"/>
</dbReference>
<reference evidence="5 6" key="1">
    <citation type="submission" date="2022-06" db="EMBL/GenBank/DDBJ databases">
        <title>Genomic Encyclopedia of Archaeal and Bacterial Type Strains, Phase II (KMG-II): from individual species to whole genera.</title>
        <authorList>
            <person name="Goeker M."/>
        </authorList>
    </citation>
    <scope>NUCLEOTIDE SEQUENCE [LARGE SCALE GENOMIC DNA]</scope>
    <source>
        <strain evidence="5 6">DSM 44255</strain>
    </source>
</reference>
<feature type="domain" description="Transposase Helix-turn-helix" evidence="4">
    <location>
        <begin position="55"/>
        <end position="103"/>
    </location>
</feature>
<evidence type="ECO:0000259" key="4">
    <source>
        <dbReference type="Pfam" id="PF13613"/>
    </source>
</evidence>
<comment type="caution">
    <text evidence="5">The sequence shown here is derived from an EMBL/GenBank/DDBJ whole genome shotgun (WGS) entry which is preliminary data.</text>
</comment>
<keyword evidence="5" id="KW-0378">Hydrolase</keyword>
<proteinExistence type="predicted"/>
<dbReference type="GO" id="GO:0004519">
    <property type="term" value="F:endonuclease activity"/>
    <property type="evidence" value="ECO:0007669"/>
    <property type="project" value="UniProtKB-KW"/>
</dbReference>
<comment type="cofactor">
    <cofactor evidence="1">
        <name>a divalent metal cation</name>
        <dbReference type="ChEBI" id="CHEBI:60240"/>
    </cofactor>
</comment>
<keyword evidence="2" id="KW-0479">Metal-binding</keyword>
<dbReference type="EMBL" id="JAMTCO010000001">
    <property type="protein sequence ID" value="MCP2267961.1"/>
    <property type="molecule type" value="Genomic_DNA"/>
</dbReference>
<name>A0ABT1I6E2_9PSEU</name>
<protein>
    <submittedName>
        <fullName evidence="5">Helix-turn-helix of DDE superfamily endonuclease</fullName>
    </submittedName>
</protein>
<sequence length="267" mass="29614">MAVVDHGRVQVISASRSEWISPFTGLEPGQFRKLVRVVAERGGEEIADGRPGRQWRLDLPDRVLLVATYWRTNLTMRQIGPLFGVSHSAAHRVIDTIGPLLALAPVRRRRIDQVAIVDGTLVPTRDRRLAAPSKNYRYSTNVQVAIDADTRLVIATGDPLPGNRNDCTAYRDSGIAATLAGRPVMADGGYQGNPGVIMPFRKRRDGQPLADWQEDLNAGHRKVRARVEHTLARMKVFKILRDYRRAAHTLNDTASGIANLHNIILIG</sequence>
<accession>A0ABT1I6E2</accession>
<organism evidence="5 6">
    <name type="scientific">Actinokineospora diospyrosa</name>
    <dbReference type="NCBI Taxonomy" id="103728"/>
    <lineage>
        <taxon>Bacteria</taxon>
        <taxon>Bacillati</taxon>
        <taxon>Actinomycetota</taxon>
        <taxon>Actinomycetes</taxon>
        <taxon>Pseudonocardiales</taxon>
        <taxon>Pseudonocardiaceae</taxon>
        <taxon>Actinokineospora</taxon>
    </lineage>
</organism>
<gene>
    <name evidence="5" type="ORF">LV75_000443</name>
</gene>
<evidence type="ECO:0000259" key="3">
    <source>
        <dbReference type="Pfam" id="PF13359"/>
    </source>
</evidence>
<keyword evidence="6" id="KW-1185">Reference proteome</keyword>
<dbReference type="Pfam" id="PF13359">
    <property type="entry name" value="DDE_Tnp_4"/>
    <property type="match status" value="1"/>
</dbReference>
<keyword evidence="5" id="KW-0255">Endonuclease</keyword>
<feature type="domain" description="DDE Tnp4" evidence="3">
    <location>
        <begin position="131"/>
        <end position="262"/>
    </location>
</feature>
<evidence type="ECO:0000313" key="6">
    <source>
        <dbReference type="Proteomes" id="UP001205185"/>
    </source>
</evidence>
<evidence type="ECO:0000256" key="2">
    <source>
        <dbReference type="ARBA" id="ARBA00022723"/>
    </source>
</evidence>
<dbReference type="InterPro" id="IPR027806">
    <property type="entry name" value="HARBI1_dom"/>
</dbReference>
<dbReference type="Pfam" id="PF13613">
    <property type="entry name" value="HTH_Tnp_4"/>
    <property type="match status" value="1"/>
</dbReference>